<feature type="domain" description="Xylanolytic transcriptional activator regulatory" evidence="7">
    <location>
        <begin position="188"/>
        <end position="371"/>
    </location>
</feature>
<evidence type="ECO:0000259" key="7">
    <source>
        <dbReference type="Pfam" id="PF04082"/>
    </source>
</evidence>
<proteinExistence type="predicted"/>
<dbReference type="GO" id="GO:0000981">
    <property type="term" value="F:DNA-binding transcription factor activity, RNA polymerase II-specific"/>
    <property type="evidence" value="ECO:0007669"/>
    <property type="project" value="InterPro"/>
</dbReference>
<feature type="compositionally biased region" description="Polar residues" evidence="6">
    <location>
        <begin position="85"/>
        <end position="96"/>
    </location>
</feature>
<evidence type="ECO:0000256" key="3">
    <source>
        <dbReference type="ARBA" id="ARBA00023015"/>
    </source>
</evidence>
<feature type="region of interest" description="Disordered" evidence="6">
    <location>
        <begin position="654"/>
        <end position="699"/>
    </location>
</feature>
<dbReference type="CDD" id="cd12148">
    <property type="entry name" value="fungal_TF_MHR"/>
    <property type="match status" value="1"/>
</dbReference>
<keyword evidence="3" id="KW-0805">Transcription regulation</keyword>
<evidence type="ECO:0000256" key="2">
    <source>
        <dbReference type="ARBA" id="ARBA00022723"/>
    </source>
</evidence>
<dbReference type="EMBL" id="JAFIQS010000001">
    <property type="protein sequence ID" value="KAG5174270.1"/>
    <property type="molecule type" value="Genomic_DNA"/>
</dbReference>
<keyword evidence="5" id="KW-0539">Nucleus</keyword>
<keyword evidence="4" id="KW-0804">Transcription</keyword>
<dbReference type="Pfam" id="PF04082">
    <property type="entry name" value="Fungal_trans"/>
    <property type="match status" value="1"/>
</dbReference>
<dbReference type="PANTHER" id="PTHR47338:SF29">
    <property type="entry name" value="ZN(2)-C6 FUNGAL-TYPE DOMAIN-CONTAINING PROTEIN"/>
    <property type="match status" value="1"/>
</dbReference>
<evidence type="ECO:0000256" key="1">
    <source>
        <dbReference type="ARBA" id="ARBA00004123"/>
    </source>
</evidence>
<comment type="caution">
    <text evidence="8">The sequence shown here is derived from an EMBL/GenBank/DDBJ whole genome shotgun (WGS) entry which is preliminary data.</text>
</comment>
<feature type="compositionally biased region" description="Polar residues" evidence="6">
    <location>
        <begin position="669"/>
        <end position="680"/>
    </location>
</feature>
<reference evidence="8" key="1">
    <citation type="submission" date="2021-02" db="EMBL/GenBank/DDBJ databases">
        <title>Psilocybe cubensis genome.</title>
        <authorList>
            <person name="Mckernan K.J."/>
            <person name="Crawford S."/>
            <person name="Trippe A."/>
            <person name="Kane L.T."/>
            <person name="Mclaughlin S."/>
        </authorList>
    </citation>
    <scope>NUCLEOTIDE SEQUENCE [LARGE SCALE GENOMIC DNA]</scope>
    <source>
        <strain evidence="8">MGC-MH-2018</strain>
    </source>
</reference>
<organism evidence="8">
    <name type="scientific">Psilocybe cubensis</name>
    <name type="common">Psychedelic mushroom</name>
    <name type="synonym">Stropharia cubensis</name>
    <dbReference type="NCBI Taxonomy" id="181762"/>
    <lineage>
        <taxon>Eukaryota</taxon>
        <taxon>Fungi</taxon>
        <taxon>Dikarya</taxon>
        <taxon>Basidiomycota</taxon>
        <taxon>Agaricomycotina</taxon>
        <taxon>Agaricomycetes</taxon>
        <taxon>Agaricomycetidae</taxon>
        <taxon>Agaricales</taxon>
        <taxon>Agaricineae</taxon>
        <taxon>Strophariaceae</taxon>
        <taxon>Psilocybe</taxon>
    </lineage>
</organism>
<accession>A0A8H7YAV9</accession>
<name>A0A8H7YAV9_PSICU</name>
<dbReference type="GO" id="GO:0005634">
    <property type="term" value="C:nucleus"/>
    <property type="evidence" value="ECO:0007669"/>
    <property type="project" value="UniProtKB-SubCell"/>
</dbReference>
<dbReference type="GO" id="GO:0006351">
    <property type="term" value="P:DNA-templated transcription"/>
    <property type="evidence" value="ECO:0007669"/>
    <property type="project" value="InterPro"/>
</dbReference>
<gene>
    <name evidence="8" type="ORF">JR316_000928</name>
</gene>
<dbReference type="InterPro" id="IPR007219">
    <property type="entry name" value="XnlR_reg_dom"/>
</dbReference>
<evidence type="ECO:0000313" key="8">
    <source>
        <dbReference type="EMBL" id="KAG5174270.1"/>
    </source>
</evidence>
<dbReference type="InterPro" id="IPR050815">
    <property type="entry name" value="TF_fung"/>
</dbReference>
<comment type="subcellular location">
    <subcellularLocation>
        <location evidence="1">Nucleus</location>
    </subcellularLocation>
</comment>
<evidence type="ECO:0000256" key="6">
    <source>
        <dbReference type="SAM" id="MobiDB-lite"/>
    </source>
</evidence>
<dbReference type="PANTHER" id="PTHR47338">
    <property type="entry name" value="ZN(II)2CYS6 TRANSCRIPTION FACTOR (EUROFUNG)-RELATED"/>
    <property type="match status" value="1"/>
</dbReference>
<sequence length="699" mass="77588">MSGLPFMSETKKCDAARPHCGTCVKQWQALVSVPAPVGYAHPTEPQCSYDPVEGLRLAPDTDPVEKIKELEDQIAELKSKLYDKQNASASPSSTRLTPPVPAGDPNGFTESDGGGIALPQAPLNIIDLIAPDSPQTRFRSSSGSPQLQKPGTDPFMDLLFSGWNPDLPDPTTLNHYIDVFFRCDPCGSRVLHKPSFLASMQLSPRDPGFPHSAILHAICAASSRWSPQNIVTLPDGTRRDQFAEFHASKTRQYIDKTMASGEDIFSVMQACILLSWYFYQEGRWVEVWIFAAFQTRVAVPLRLNYPGTFSTHGNSSPGAYLAPPKDLRDLESRRRTWWMTIIFDRIASVGGWIHAVDERDLGTELPLRTADFESESPIPSNPQDLTTPNLFTEHPPHYTDSFLLLIKAVMLFGRVTDFNVRGNLRAPTAPSKNQNPFFLPGFEELDKLVCSDFLESLPHIYRNNTGVTEQPDGTSSSLDTDLYMVHIIPHAATITLHNPYIDFTDPQNVSTARCVNSARCILGAYYVLSATSLDITRLHPFVTICWYLAAVVQVQLCKYFIEINDSERESTVWGEINVLRFAMMEYGQRSPIGTRQERLLQGLMREIVRMTAQKQPLEVGVPLFPFSHTTLFQKDVGSGSQSEEGSTAALLPVSPPYEQQSLPGRHSSVHPTSPNGSLLGSTWPRRDASGSPATNNYAL</sequence>
<protein>
    <recommendedName>
        <fullName evidence="7">Xylanolytic transcriptional activator regulatory domain-containing protein</fullName>
    </recommendedName>
</protein>
<feature type="region of interest" description="Disordered" evidence="6">
    <location>
        <begin position="84"/>
        <end position="114"/>
    </location>
</feature>
<dbReference type="GO" id="GO:0003677">
    <property type="term" value="F:DNA binding"/>
    <property type="evidence" value="ECO:0007669"/>
    <property type="project" value="InterPro"/>
</dbReference>
<evidence type="ECO:0000256" key="4">
    <source>
        <dbReference type="ARBA" id="ARBA00023163"/>
    </source>
</evidence>
<dbReference type="GO" id="GO:0008270">
    <property type="term" value="F:zinc ion binding"/>
    <property type="evidence" value="ECO:0007669"/>
    <property type="project" value="InterPro"/>
</dbReference>
<keyword evidence="2" id="KW-0479">Metal-binding</keyword>
<dbReference type="AlphaFoldDB" id="A0A8H7YAV9"/>
<evidence type="ECO:0000256" key="5">
    <source>
        <dbReference type="ARBA" id="ARBA00023242"/>
    </source>
</evidence>